<dbReference type="EMBL" id="MDYL01000016">
    <property type="protein sequence ID" value="OQD73266.1"/>
    <property type="molecule type" value="Genomic_DNA"/>
</dbReference>
<dbReference type="GO" id="GO:0016491">
    <property type="term" value="F:oxidoreductase activity"/>
    <property type="evidence" value="ECO:0007669"/>
    <property type="project" value="UniProtKB-KW"/>
</dbReference>
<keyword evidence="2" id="KW-0560">Oxidoreductase</keyword>
<dbReference type="InterPro" id="IPR002347">
    <property type="entry name" value="SDR_fam"/>
</dbReference>
<proteinExistence type="inferred from homology"/>
<dbReference type="Pfam" id="PF00106">
    <property type="entry name" value="adh_short"/>
    <property type="match status" value="1"/>
</dbReference>
<dbReference type="PRINTS" id="PR00081">
    <property type="entry name" value="GDHRDH"/>
</dbReference>
<accession>A0A1V6P9Q1</accession>
<comment type="similarity">
    <text evidence="1">Belongs to the short-chain dehydrogenases/reductases (SDR) family.</text>
</comment>
<comment type="caution">
    <text evidence="3">The sequence shown here is derived from an EMBL/GenBank/DDBJ whole genome shotgun (WGS) entry which is preliminary data.</text>
</comment>
<evidence type="ECO:0000313" key="4">
    <source>
        <dbReference type="Proteomes" id="UP000191522"/>
    </source>
</evidence>
<reference evidence="4" key="1">
    <citation type="journal article" date="2017" name="Nat. Microbiol.">
        <title>Global analysis of biosynthetic gene clusters reveals vast potential of secondary metabolite production in Penicillium species.</title>
        <authorList>
            <person name="Nielsen J.C."/>
            <person name="Grijseels S."/>
            <person name="Prigent S."/>
            <person name="Ji B."/>
            <person name="Dainat J."/>
            <person name="Nielsen K.F."/>
            <person name="Frisvad J.C."/>
            <person name="Workman M."/>
            <person name="Nielsen J."/>
        </authorList>
    </citation>
    <scope>NUCLEOTIDE SEQUENCE [LARGE SCALE GENOMIC DNA]</scope>
    <source>
        <strain evidence="4">IBT 11843</strain>
    </source>
</reference>
<dbReference type="AlphaFoldDB" id="A0A1V6P9Q1"/>
<name>A0A1V6P9Q1_PENDC</name>
<dbReference type="InterPro" id="IPR036291">
    <property type="entry name" value="NAD(P)-bd_dom_sf"/>
</dbReference>
<evidence type="ECO:0000313" key="3">
    <source>
        <dbReference type="EMBL" id="OQD73266.1"/>
    </source>
</evidence>
<organism evidence="3 4">
    <name type="scientific">Penicillium decumbens</name>
    <dbReference type="NCBI Taxonomy" id="69771"/>
    <lineage>
        <taxon>Eukaryota</taxon>
        <taxon>Fungi</taxon>
        <taxon>Dikarya</taxon>
        <taxon>Ascomycota</taxon>
        <taxon>Pezizomycotina</taxon>
        <taxon>Eurotiomycetes</taxon>
        <taxon>Eurotiomycetidae</taxon>
        <taxon>Eurotiales</taxon>
        <taxon>Aspergillaceae</taxon>
        <taxon>Penicillium</taxon>
    </lineage>
</organism>
<dbReference type="Proteomes" id="UP000191522">
    <property type="component" value="Unassembled WGS sequence"/>
</dbReference>
<dbReference type="CDD" id="cd05233">
    <property type="entry name" value="SDR_c"/>
    <property type="match status" value="1"/>
</dbReference>
<dbReference type="SUPFAM" id="SSF51735">
    <property type="entry name" value="NAD(P)-binding Rossmann-fold domains"/>
    <property type="match status" value="1"/>
</dbReference>
<protein>
    <recommendedName>
        <fullName evidence="5">NAD(P)-binding protein</fullName>
    </recommendedName>
</protein>
<evidence type="ECO:0000256" key="2">
    <source>
        <dbReference type="ARBA" id="ARBA00023002"/>
    </source>
</evidence>
<evidence type="ECO:0008006" key="5">
    <source>
        <dbReference type="Google" id="ProtNLM"/>
    </source>
</evidence>
<dbReference type="Gene3D" id="3.40.50.720">
    <property type="entry name" value="NAD(P)-binding Rossmann-like Domain"/>
    <property type="match status" value="1"/>
</dbReference>
<dbReference type="OMA" id="THCLGTW"/>
<dbReference type="PANTHER" id="PTHR43115">
    <property type="entry name" value="DEHYDROGENASE/REDUCTASE SDR FAMILY MEMBER 11"/>
    <property type="match status" value="1"/>
</dbReference>
<dbReference type="STRING" id="69771.A0A1V6P9Q1"/>
<gene>
    <name evidence="3" type="ORF">PENDEC_c016G00075</name>
</gene>
<evidence type="ECO:0000256" key="1">
    <source>
        <dbReference type="ARBA" id="ARBA00006484"/>
    </source>
</evidence>
<sequence length="309" mass="33436">MMTPTPSQLNAQYCRNFVPTLHTTPYPAIDPARVKLPSPFVICIIGGRGAAGGGLARAYAQAGASGLILAARTRSGLEETANEVRSISSTIKVVLSECDITSEKDLALIVQTVKSEFDGRLDVAVVNSGYSGPIVLDVAQEPPDDYRAAFDVNTIGCFYAAHYLLPLLEPTQSNAMSFIAINSMATPTVAGMGGHAHYCVSKAAQARLIEMINEQYSSRGLFCASVHPGGMMSGFIKHDVPENIRKMLNDSPDLVGAFCVWLSTPGTSERQRKALNGRFLSCKWDVCELEGRFDEIVKKDLLRFRIAVD</sequence>
<dbReference type="OrthoDB" id="1933717at2759"/>
<keyword evidence="4" id="KW-1185">Reference proteome</keyword>
<dbReference type="PANTHER" id="PTHR43115:SF4">
    <property type="entry name" value="DEHYDROGENASE_REDUCTASE SDR FAMILY MEMBER 11"/>
    <property type="match status" value="1"/>
</dbReference>